<protein>
    <submittedName>
        <fullName evidence="11">Glutamate receptor 3.1-like 3</fullName>
    </submittedName>
</protein>
<evidence type="ECO:0000256" key="6">
    <source>
        <dbReference type="ARBA" id="ARBA00023136"/>
    </source>
</evidence>
<dbReference type="PANTHER" id="PTHR42643">
    <property type="entry name" value="IONOTROPIC RECEPTOR 20A-RELATED"/>
    <property type="match status" value="1"/>
</dbReference>
<gene>
    <name evidence="11" type="primary">Glr3.1-L3</name>
    <name evidence="11" type="ORF">Hamer_G004272</name>
</gene>
<evidence type="ECO:0000313" key="11">
    <source>
        <dbReference type="EMBL" id="KAG7159605.1"/>
    </source>
</evidence>
<keyword evidence="8" id="KW-0325">Glycoprotein</keyword>
<evidence type="ECO:0000256" key="5">
    <source>
        <dbReference type="ARBA" id="ARBA00022989"/>
    </source>
</evidence>
<evidence type="ECO:0000313" key="12">
    <source>
        <dbReference type="Proteomes" id="UP000747542"/>
    </source>
</evidence>
<evidence type="ECO:0000256" key="1">
    <source>
        <dbReference type="ARBA" id="ARBA00004651"/>
    </source>
</evidence>
<keyword evidence="4 9" id="KW-0812">Transmembrane</keyword>
<proteinExistence type="inferred from homology"/>
<organism evidence="11 12">
    <name type="scientific">Homarus americanus</name>
    <name type="common">American lobster</name>
    <dbReference type="NCBI Taxonomy" id="6706"/>
    <lineage>
        <taxon>Eukaryota</taxon>
        <taxon>Metazoa</taxon>
        <taxon>Ecdysozoa</taxon>
        <taxon>Arthropoda</taxon>
        <taxon>Crustacea</taxon>
        <taxon>Multicrustacea</taxon>
        <taxon>Malacostraca</taxon>
        <taxon>Eumalacostraca</taxon>
        <taxon>Eucarida</taxon>
        <taxon>Decapoda</taxon>
        <taxon>Pleocyemata</taxon>
        <taxon>Astacidea</taxon>
        <taxon>Nephropoidea</taxon>
        <taxon>Nephropidae</taxon>
        <taxon>Homarus</taxon>
    </lineage>
</organism>
<keyword evidence="3" id="KW-1003">Cell membrane</keyword>
<keyword evidence="7 11" id="KW-0675">Receptor</keyword>
<comment type="caution">
    <text evidence="11">The sequence shown here is derived from an EMBL/GenBank/DDBJ whole genome shotgun (WGS) entry which is preliminary data.</text>
</comment>
<accession>A0A8J5MQ60</accession>
<name>A0A8J5MQ60_HOMAM</name>
<feature type="transmembrane region" description="Helical" evidence="9">
    <location>
        <begin position="65"/>
        <end position="89"/>
    </location>
</feature>
<evidence type="ECO:0000256" key="7">
    <source>
        <dbReference type="ARBA" id="ARBA00023170"/>
    </source>
</evidence>
<evidence type="ECO:0000259" key="10">
    <source>
        <dbReference type="Pfam" id="PF00060"/>
    </source>
</evidence>
<keyword evidence="6 9" id="KW-0472">Membrane</keyword>
<dbReference type="SUPFAM" id="SSF53850">
    <property type="entry name" value="Periplasmic binding protein-like II"/>
    <property type="match status" value="1"/>
</dbReference>
<dbReference type="PANTHER" id="PTHR42643:SF24">
    <property type="entry name" value="IONOTROPIC RECEPTOR 60A"/>
    <property type="match status" value="1"/>
</dbReference>
<dbReference type="GO" id="GO:0015276">
    <property type="term" value="F:ligand-gated monoatomic ion channel activity"/>
    <property type="evidence" value="ECO:0007669"/>
    <property type="project" value="InterPro"/>
</dbReference>
<dbReference type="InterPro" id="IPR052192">
    <property type="entry name" value="Insect_Ionotropic_Sensory_Rcpt"/>
</dbReference>
<evidence type="ECO:0000256" key="9">
    <source>
        <dbReference type="SAM" id="Phobius"/>
    </source>
</evidence>
<sequence length="367" mass="41742">MTRFTASVHRSQEADISPGPFAISASRAEVVDFTWPVSVSYSRIMAPRGRPEVDPWGFLLPLTPLVWTATMTALLVLSTTIFLLVTCLAQNNVNRTIWTVDVYGLIRVLLQQNISELSDWWWWERLVLAVWMLMTLVLTRSYAGNLMSLLAVRHISEPYKTLREVLDDPSVTMIWQDNSASVQYFRSLVTWKLTITTIFQTTDHGIFREVGEAETAGRIRFLSLKEYGSVVAPLLRRGDHVLIEEETVIKMLMAQDFTYTGRCDFHTSREQYLTIMLSMITQKNSPLIPALHNRIMRVMEAGLFDQWLKEIIPNSTSCLHPPTKITVNTSLSIVSIWGMFMALSTGHVLGSLVFGFEFLSDRLSLVS</sequence>
<evidence type="ECO:0000256" key="3">
    <source>
        <dbReference type="ARBA" id="ARBA00022475"/>
    </source>
</evidence>
<reference evidence="11" key="1">
    <citation type="journal article" date="2021" name="Sci. Adv.">
        <title>The American lobster genome reveals insights on longevity, neural, and immune adaptations.</title>
        <authorList>
            <person name="Polinski J.M."/>
            <person name="Zimin A.V."/>
            <person name="Clark K.F."/>
            <person name="Kohn A.B."/>
            <person name="Sadowski N."/>
            <person name="Timp W."/>
            <person name="Ptitsyn A."/>
            <person name="Khanna P."/>
            <person name="Romanova D.Y."/>
            <person name="Williams P."/>
            <person name="Greenwood S.J."/>
            <person name="Moroz L.L."/>
            <person name="Walt D.R."/>
            <person name="Bodnar A.G."/>
        </authorList>
    </citation>
    <scope>NUCLEOTIDE SEQUENCE</scope>
    <source>
        <strain evidence="11">GMGI-L3</strain>
    </source>
</reference>
<dbReference type="AlphaFoldDB" id="A0A8J5MQ60"/>
<dbReference type="InterPro" id="IPR001320">
    <property type="entry name" value="Iontro_rcpt_C"/>
</dbReference>
<keyword evidence="12" id="KW-1185">Reference proteome</keyword>
<comment type="subcellular location">
    <subcellularLocation>
        <location evidence="1">Cell membrane</location>
        <topology evidence="1">Multi-pass membrane protein</topology>
    </subcellularLocation>
</comment>
<dbReference type="Gene3D" id="1.10.287.70">
    <property type="match status" value="1"/>
</dbReference>
<keyword evidence="5 9" id="KW-1133">Transmembrane helix</keyword>
<evidence type="ECO:0000256" key="2">
    <source>
        <dbReference type="ARBA" id="ARBA00008685"/>
    </source>
</evidence>
<evidence type="ECO:0000256" key="8">
    <source>
        <dbReference type="ARBA" id="ARBA00023180"/>
    </source>
</evidence>
<dbReference type="GO" id="GO:0050906">
    <property type="term" value="P:detection of stimulus involved in sensory perception"/>
    <property type="evidence" value="ECO:0007669"/>
    <property type="project" value="UniProtKB-ARBA"/>
</dbReference>
<dbReference type="EMBL" id="JAHLQT010033114">
    <property type="protein sequence ID" value="KAG7159605.1"/>
    <property type="molecule type" value="Genomic_DNA"/>
</dbReference>
<feature type="domain" description="Ionotropic glutamate receptor C-terminal" evidence="10">
    <location>
        <begin position="66"/>
        <end position="346"/>
    </location>
</feature>
<feature type="transmembrane region" description="Helical" evidence="9">
    <location>
        <begin position="334"/>
        <end position="356"/>
    </location>
</feature>
<dbReference type="GO" id="GO:0005886">
    <property type="term" value="C:plasma membrane"/>
    <property type="evidence" value="ECO:0007669"/>
    <property type="project" value="UniProtKB-SubCell"/>
</dbReference>
<comment type="similarity">
    <text evidence="2">Belongs to the glutamate-gated ion channel (TC 1.A.10.1) family.</text>
</comment>
<dbReference type="Proteomes" id="UP000747542">
    <property type="component" value="Unassembled WGS sequence"/>
</dbReference>
<dbReference type="Pfam" id="PF00060">
    <property type="entry name" value="Lig_chan"/>
    <property type="match status" value="1"/>
</dbReference>
<evidence type="ECO:0000256" key="4">
    <source>
        <dbReference type="ARBA" id="ARBA00022692"/>
    </source>
</evidence>